<keyword evidence="2" id="KW-1185">Reference proteome</keyword>
<protein>
    <submittedName>
        <fullName evidence="1">Uncharacterized protein</fullName>
    </submittedName>
</protein>
<dbReference type="AlphaFoldDB" id="A0A016U8E5"/>
<accession>A0A016U8E5</accession>
<organism evidence="1 2">
    <name type="scientific">Ancylostoma ceylanicum</name>
    <dbReference type="NCBI Taxonomy" id="53326"/>
    <lineage>
        <taxon>Eukaryota</taxon>
        <taxon>Metazoa</taxon>
        <taxon>Ecdysozoa</taxon>
        <taxon>Nematoda</taxon>
        <taxon>Chromadorea</taxon>
        <taxon>Rhabditida</taxon>
        <taxon>Rhabditina</taxon>
        <taxon>Rhabditomorpha</taxon>
        <taxon>Strongyloidea</taxon>
        <taxon>Ancylostomatidae</taxon>
        <taxon>Ancylostomatinae</taxon>
        <taxon>Ancylostoma</taxon>
    </lineage>
</organism>
<dbReference type="Proteomes" id="UP000024635">
    <property type="component" value="Unassembled WGS sequence"/>
</dbReference>
<sequence>MPMEKVPIRCVDAFDEIDSTDSNRAPVKTAKHNTLLETSNDPVVRIDPTQYTETGISESLEERQTLLEELKTEYFNLLDKEKPDLIFVQVTSLTAAP</sequence>
<reference evidence="2" key="1">
    <citation type="journal article" date="2015" name="Nat. Genet.">
        <title>The genome and transcriptome of the zoonotic hookworm Ancylostoma ceylanicum identify infection-specific gene families.</title>
        <authorList>
            <person name="Schwarz E.M."/>
            <person name="Hu Y."/>
            <person name="Antoshechkin I."/>
            <person name="Miller M.M."/>
            <person name="Sternberg P.W."/>
            <person name="Aroian R.V."/>
        </authorList>
    </citation>
    <scope>NUCLEOTIDE SEQUENCE</scope>
    <source>
        <strain evidence="2">HY135</strain>
    </source>
</reference>
<dbReference type="OrthoDB" id="1668230at2759"/>
<comment type="caution">
    <text evidence="1">The sequence shown here is derived from an EMBL/GenBank/DDBJ whole genome shotgun (WGS) entry which is preliminary data.</text>
</comment>
<proteinExistence type="predicted"/>
<gene>
    <name evidence="1" type="primary">Acey_s0053.g2354</name>
    <name evidence="1" type="ORF">Y032_0053g2354</name>
</gene>
<name>A0A016U8E5_9BILA</name>
<evidence type="ECO:0000313" key="2">
    <source>
        <dbReference type="Proteomes" id="UP000024635"/>
    </source>
</evidence>
<evidence type="ECO:0000313" key="1">
    <source>
        <dbReference type="EMBL" id="EYC10888.1"/>
    </source>
</evidence>
<dbReference type="EMBL" id="JARK01001389">
    <property type="protein sequence ID" value="EYC10888.1"/>
    <property type="molecule type" value="Genomic_DNA"/>
</dbReference>